<evidence type="ECO:0000313" key="5">
    <source>
        <dbReference type="EMBL" id="ATZ47670.1"/>
    </source>
</evidence>
<dbReference type="GeneID" id="5434904"/>
<feature type="compositionally biased region" description="Low complexity" evidence="2">
    <location>
        <begin position="1"/>
        <end position="12"/>
    </location>
</feature>
<organism evidence="5 6">
    <name type="scientific">Botryotinia fuckeliana (strain B05.10)</name>
    <name type="common">Noble rot fungus</name>
    <name type="synonym">Botrytis cinerea</name>
    <dbReference type="NCBI Taxonomy" id="332648"/>
    <lineage>
        <taxon>Eukaryota</taxon>
        <taxon>Fungi</taxon>
        <taxon>Dikarya</taxon>
        <taxon>Ascomycota</taxon>
        <taxon>Pezizomycotina</taxon>
        <taxon>Leotiomycetes</taxon>
        <taxon>Helotiales</taxon>
        <taxon>Sclerotiniaceae</taxon>
        <taxon>Botrytis</taxon>
    </lineage>
</organism>
<feature type="compositionally biased region" description="Low complexity" evidence="2">
    <location>
        <begin position="20"/>
        <end position="36"/>
    </location>
</feature>
<reference evidence="5 6" key="2">
    <citation type="journal article" date="2012" name="Eukaryot. Cell">
        <title>Genome update of Botrytis cinerea strains B05.10 and T4.</title>
        <authorList>
            <person name="Staats M."/>
            <person name="van Kan J.A."/>
        </authorList>
    </citation>
    <scope>NUCLEOTIDE SEQUENCE [LARGE SCALE GENOMIC DNA]</scope>
    <source>
        <strain evidence="5 6">B05.10</strain>
    </source>
</reference>
<dbReference type="PROSITE" id="PS50821">
    <property type="entry name" value="PAZ"/>
    <property type="match status" value="1"/>
</dbReference>
<dbReference type="SMART" id="SM00949">
    <property type="entry name" value="PAZ"/>
    <property type="match status" value="1"/>
</dbReference>
<feature type="region of interest" description="Disordered" evidence="2">
    <location>
        <begin position="1"/>
        <end position="95"/>
    </location>
</feature>
<dbReference type="SMART" id="SM01163">
    <property type="entry name" value="DUF1785"/>
    <property type="match status" value="1"/>
</dbReference>
<comment type="similarity">
    <text evidence="1">Belongs to the argonaute family.</text>
</comment>
<dbReference type="Proteomes" id="UP000001798">
    <property type="component" value="Chromosome 2"/>
</dbReference>
<dbReference type="Pfam" id="PF16488">
    <property type="entry name" value="ArgoL2"/>
    <property type="match status" value="1"/>
</dbReference>
<evidence type="ECO:0000313" key="6">
    <source>
        <dbReference type="Proteomes" id="UP000001798"/>
    </source>
</evidence>
<feature type="region of interest" description="Disordered" evidence="2">
    <location>
        <begin position="957"/>
        <end position="976"/>
    </location>
</feature>
<reference evidence="5 6" key="1">
    <citation type="journal article" date="2011" name="PLoS Genet.">
        <title>Genomic analysis of the necrotrophic fungal pathogens Sclerotinia sclerotiorum and Botrytis cinerea.</title>
        <authorList>
            <person name="Amselem J."/>
            <person name="Cuomo C.A."/>
            <person name="van Kan J.A."/>
            <person name="Viaud M."/>
            <person name="Benito E.P."/>
            <person name="Couloux A."/>
            <person name="Coutinho P.M."/>
            <person name="de Vries R.P."/>
            <person name="Dyer P.S."/>
            <person name="Fillinger S."/>
            <person name="Fournier E."/>
            <person name="Gout L."/>
            <person name="Hahn M."/>
            <person name="Kohn L."/>
            <person name="Lapalu N."/>
            <person name="Plummer K.M."/>
            <person name="Pradier J.M."/>
            <person name="Quevillon E."/>
            <person name="Sharon A."/>
            <person name="Simon A."/>
            <person name="ten Have A."/>
            <person name="Tudzynski B."/>
            <person name="Tudzynski P."/>
            <person name="Wincker P."/>
            <person name="Andrew M."/>
            <person name="Anthouard V."/>
            <person name="Beever R.E."/>
            <person name="Beffa R."/>
            <person name="Benoit I."/>
            <person name="Bouzid O."/>
            <person name="Brault B."/>
            <person name="Chen Z."/>
            <person name="Choquer M."/>
            <person name="Collemare J."/>
            <person name="Cotton P."/>
            <person name="Danchin E.G."/>
            <person name="Da Silva C."/>
            <person name="Gautier A."/>
            <person name="Giraud C."/>
            <person name="Giraud T."/>
            <person name="Gonzalez C."/>
            <person name="Grossetete S."/>
            <person name="Guldener U."/>
            <person name="Henrissat B."/>
            <person name="Howlett B.J."/>
            <person name="Kodira C."/>
            <person name="Kretschmer M."/>
            <person name="Lappartient A."/>
            <person name="Leroch M."/>
            <person name="Levis C."/>
            <person name="Mauceli E."/>
            <person name="Neuveglise C."/>
            <person name="Oeser B."/>
            <person name="Pearson M."/>
            <person name="Poulain J."/>
            <person name="Poussereau N."/>
            <person name="Quesneville H."/>
            <person name="Rascle C."/>
            <person name="Schumacher J."/>
            <person name="Segurens B."/>
            <person name="Sexton A."/>
            <person name="Silva E."/>
            <person name="Sirven C."/>
            <person name="Soanes D.M."/>
            <person name="Talbot N.J."/>
            <person name="Templeton M."/>
            <person name="Yandava C."/>
            <person name="Yarden O."/>
            <person name="Zeng Q."/>
            <person name="Rollins J.A."/>
            <person name="Lebrun M.H."/>
            <person name="Dickman M."/>
        </authorList>
    </citation>
    <scope>NUCLEOTIDE SEQUENCE [LARGE SCALE GENOMIC DNA]</scope>
    <source>
        <strain evidence="5 6">B05.10</strain>
    </source>
</reference>
<dbReference type="Pfam" id="PF08699">
    <property type="entry name" value="ArgoL1"/>
    <property type="match status" value="1"/>
</dbReference>
<proteinExistence type="inferred from homology"/>
<evidence type="ECO:0000256" key="1">
    <source>
        <dbReference type="RuleBase" id="RU361178"/>
    </source>
</evidence>
<dbReference type="RefSeq" id="XP_024547409.1">
    <property type="nucleotide sequence ID" value="XM_024691638.1"/>
</dbReference>
<dbReference type="SUPFAM" id="SSF53098">
    <property type="entry name" value="Ribonuclease H-like"/>
    <property type="match status" value="1"/>
</dbReference>
<dbReference type="GO" id="GO:0003723">
    <property type="term" value="F:RNA binding"/>
    <property type="evidence" value="ECO:0007669"/>
    <property type="project" value="InterPro"/>
</dbReference>
<dbReference type="InterPro" id="IPR003100">
    <property type="entry name" value="PAZ_dom"/>
</dbReference>
<dbReference type="InterPro" id="IPR032472">
    <property type="entry name" value="ArgoL2"/>
</dbReference>
<dbReference type="Pfam" id="PF02170">
    <property type="entry name" value="PAZ"/>
    <property type="match status" value="1"/>
</dbReference>
<dbReference type="PANTHER" id="PTHR22891">
    <property type="entry name" value="EUKARYOTIC TRANSLATION INITIATION FACTOR 2C"/>
    <property type="match status" value="1"/>
</dbReference>
<dbReference type="Gene3D" id="3.40.50.2300">
    <property type="match status" value="1"/>
</dbReference>
<dbReference type="Pfam" id="PF16487">
    <property type="entry name" value="ArgoMid"/>
    <property type="match status" value="1"/>
</dbReference>
<dbReference type="InterPro" id="IPR036397">
    <property type="entry name" value="RNaseH_sf"/>
</dbReference>
<evidence type="ECO:0000259" key="4">
    <source>
        <dbReference type="PROSITE" id="PS50822"/>
    </source>
</evidence>
<dbReference type="AlphaFoldDB" id="A0A384JB02"/>
<reference evidence="5 6" key="3">
    <citation type="journal article" date="2017" name="Mol. Plant Pathol.">
        <title>A gapless genome sequence of the fungus Botrytis cinerea.</title>
        <authorList>
            <person name="Van Kan J.A."/>
            <person name="Stassen J.H."/>
            <person name="Mosbach A."/>
            <person name="Van Der Lee T.A."/>
            <person name="Faino L."/>
            <person name="Farmer A.D."/>
            <person name="Papasotiriou D.G."/>
            <person name="Zhou S."/>
            <person name="Seidl M.F."/>
            <person name="Cottam E."/>
            <person name="Edel D."/>
            <person name="Hahn M."/>
            <person name="Schwartz D.C."/>
            <person name="Dietrich R.A."/>
            <person name="Widdison S."/>
            <person name="Scalliet G."/>
        </authorList>
    </citation>
    <scope>NUCLEOTIDE SEQUENCE [LARGE SCALE GENOMIC DNA]</scope>
    <source>
        <strain evidence="5 6">B05.10</strain>
    </source>
</reference>
<dbReference type="EMBL" id="CP009806">
    <property type="protein sequence ID" value="ATZ47670.1"/>
    <property type="molecule type" value="Genomic_DNA"/>
</dbReference>
<feature type="domain" description="Piwi" evidence="4">
    <location>
        <begin position="630"/>
        <end position="939"/>
    </location>
</feature>
<evidence type="ECO:0000256" key="2">
    <source>
        <dbReference type="SAM" id="MobiDB-lite"/>
    </source>
</evidence>
<accession>A0A384JB02</accession>
<protein>
    <submittedName>
        <fullName evidence="5">Uncharacterized protein</fullName>
    </submittedName>
</protein>
<dbReference type="OrthoDB" id="10252740at2759"/>
<dbReference type="Gene3D" id="3.30.420.10">
    <property type="entry name" value="Ribonuclease H-like superfamily/Ribonuclease H"/>
    <property type="match status" value="1"/>
</dbReference>
<dbReference type="SUPFAM" id="SSF101690">
    <property type="entry name" value="PAZ domain"/>
    <property type="match status" value="1"/>
</dbReference>
<dbReference type="InterPro" id="IPR032473">
    <property type="entry name" value="Argonaute_Mid_dom"/>
</dbReference>
<sequence length="1012" mass="114089">MGAGQQQRRGQGPPSSAGNPGQQQSVPPVSQSVAGGQQTTSSVIPQVDGPNEPRQTPFGPSLGFDPARDPKKDEPKKMRCELPSYRENFDKPPETILPARPGYNSQGKAISIRVNQFKVLDAPNKDVYQYNVMIGEGAEKMGLIKKVWESKTVKRELAKHGKFWLWDGNQIAWCSNPLARGEFRILVDLDLEAGKPGGNRDRMIYCTVRQTTTIRMASLHGYLNKECDFDNNVLCAINFLDHMIRQWPSEKYVVQKRSFFARGIDRCPLDITIEAMKGVYQSIRLCNHLNEKGPVIRGLAVNVDVANGTFWTSQDFMQAARNLCSVPRNKALDYDVFRKLLRPEQRSMPNGRLEKSAEFLTLEKMKKLKFTLKHHGKKDDSKIYTVKKFTFKHEPEYAADGLNAKNHFFTPKDTGKETSVYNYFKSKYNINLKYWWAPLIETEKAGFFPMEVCTLAPSQKYQYKLDPNQTSSMIKFAVTRPKVRIQSIEHGLGMLKWNEDPYLAHYGFKIDRNMTMTQARLLQNPIVQFDKAVTDPRTSGRWDLRGKKFLYANPEPLVSWGVAIVDNCIQEPSVKNFLQVFIQTYIGHGGRVTNKTPPIMKISGAPDKIAEGVQTVRNAAGQQAKQIPQILFFILPDRNSFMYERFKKNNECRFAMMSQMMNVAHVAKAQPQYCSNVCMKVNAKLGGTTCKVADSKPPKPFFPRATMVIGADVSHATPGSPQSSMACLTMSMDSTACRYAAAVQTNGKRVEMISPDNINSMLIPLFKEWVSKVGKGSGPMHIYYFRDGVSEGQFEHVINQEVKNMKIALEKEFGPKAAAIRWTVTVCTKRHHLRFFPKDNDMAAGDKNGNALPGTLVERDITHPFEYDFYLSSHSAIQGTARPVHYQVIMDEAQVPVNDFQRMVYQHCYQYMRSTTPVSLYPAVYYAHLASNRARAHEATGHSAGPRGGEKFLEKQAKEAQNKVAGKAPSSQTGSSQVVVEDVPLLPLGQLSQNDKVNPDVLAKLRNGMWYI</sequence>
<dbReference type="CDD" id="cd04657">
    <property type="entry name" value="Piwi_ago-like"/>
    <property type="match status" value="1"/>
</dbReference>
<dbReference type="InterPro" id="IPR003165">
    <property type="entry name" value="Piwi"/>
</dbReference>
<dbReference type="InterPro" id="IPR014811">
    <property type="entry name" value="ArgoL1"/>
</dbReference>
<dbReference type="PROSITE" id="PS50822">
    <property type="entry name" value="PIWI"/>
    <property type="match status" value="1"/>
</dbReference>
<feature type="domain" description="PAZ" evidence="3">
    <location>
        <begin position="355"/>
        <end position="457"/>
    </location>
</feature>
<keyword evidence="6" id="KW-1185">Reference proteome</keyword>
<dbReference type="InterPro" id="IPR012337">
    <property type="entry name" value="RNaseH-like_sf"/>
</dbReference>
<dbReference type="CDD" id="cd02846">
    <property type="entry name" value="PAZ_argonaute_like"/>
    <property type="match status" value="1"/>
</dbReference>
<dbReference type="Gene3D" id="2.170.260.10">
    <property type="entry name" value="paz domain"/>
    <property type="match status" value="1"/>
</dbReference>
<dbReference type="InterPro" id="IPR036085">
    <property type="entry name" value="PAZ_dom_sf"/>
</dbReference>
<dbReference type="Pfam" id="PF02171">
    <property type="entry name" value="Piwi"/>
    <property type="match status" value="1"/>
</dbReference>
<dbReference type="InterPro" id="IPR032474">
    <property type="entry name" value="Argonaute_N"/>
</dbReference>
<name>A0A384JB02_BOTFB</name>
<feature type="compositionally biased region" description="Basic and acidic residues" evidence="2">
    <location>
        <begin position="66"/>
        <end position="80"/>
    </location>
</feature>
<dbReference type="SMR" id="A0A384JB02"/>
<dbReference type="InterPro" id="IPR045246">
    <property type="entry name" value="Piwi_ago-like"/>
</dbReference>
<gene>
    <name evidence="5" type="ORF">BCIN_02g09270</name>
</gene>
<dbReference type="SMART" id="SM00950">
    <property type="entry name" value="Piwi"/>
    <property type="match status" value="1"/>
</dbReference>
<dbReference type="VEuPathDB" id="FungiDB:Bcin02g09270"/>
<dbReference type="KEGG" id="bfu:BCIN_02g09270"/>
<dbReference type="Pfam" id="PF16486">
    <property type="entry name" value="ArgoN"/>
    <property type="match status" value="1"/>
</dbReference>
<evidence type="ECO:0000259" key="3">
    <source>
        <dbReference type="PROSITE" id="PS50821"/>
    </source>
</evidence>